<sequence>MKTLLSNPDKKAYAIIAAYFALATPISHFLTLLP</sequence>
<accession>A0A2T5YCX8</accession>
<gene>
    <name evidence="2" type="ORF">C8N40_11162</name>
</gene>
<evidence type="ECO:0000256" key="1">
    <source>
        <dbReference type="SAM" id="Phobius"/>
    </source>
</evidence>
<proteinExistence type="predicted"/>
<protein>
    <submittedName>
        <fullName evidence="2">Uncharacterized protein</fullName>
    </submittedName>
</protein>
<keyword evidence="1" id="KW-0472">Membrane</keyword>
<organism evidence="2 3">
    <name type="scientific">Pontibacter mucosus</name>
    <dbReference type="NCBI Taxonomy" id="1649266"/>
    <lineage>
        <taxon>Bacteria</taxon>
        <taxon>Pseudomonadati</taxon>
        <taxon>Bacteroidota</taxon>
        <taxon>Cytophagia</taxon>
        <taxon>Cytophagales</taxon>
        <taxon>Hymenobacteraceae</taxon>
        <taxon>Pontibacter</taxon>
    </lineage>
</organism>
<dbReference type="AlphaFoldDB" id="A0A2T5YCX8"/>
<dbReference type="Proteomes" id="UP000244225">
    <property type="component" value="Unassembled WGS sequence"/>
</dbReference>
<evidence type="ECO:0000313" key="3">
    <source>
        <dbReference type="Proteomes" id="UP000244225"/>
    </source>
</evidence>
<keyword evidence="1" id="KW-0812">Transmembrane</keyword>
<feature type="transmembrane region" description="Helical" evidence="1">
    <location>
        <begin position="12"/>
        <end position="33"/>
    </location>
</feature>
<reference evidence="2 3" key="1">
    <citation type="submission" date="2018-04" db="EMBL/GenBank/DDBJ databases">
        <title>Genomic Encyclopedia of Archaeal and Bacterial Type Strains, Phase II (KMG-II): from individual species to whole genera.</title>
        <authorList>
            <person name="Goeker M."/>
        </authorList>
    </citation>
    <scope>NUCLEOTIDE SEQUENCE [LARGE SCALE GENOMIC DNA]</scope>
    <source>
        <strain evidence="2 3">DSM 100162</strain>
    </source>
</reference>
<name>A0A2T5YCX8_9BACT</name>
<dbReference type="EMBL" id="QBKI01000011">
    <property type="protein sequence ID" value="PTX14397.1"/>
    <property type="molecule type" value="Genomic_DNA"/>
</dbReference>
<keyword evidence="1" id="KW-1133">Transmembrane helix</keyword>
<comment type="caution">
    <text evidence="2">The sequence shown here is derived from an EMBL/GenBank/DDBJ whole genome shotgun (WGS) entry which is preliminary data.</text>
</comment>
<keyword evidence="3" id="KW-1185">Reference proteome</keyword>
<evidence type="ECO:0000313" key="2">
    <source>
        <dbReference type="EMBL" id="PTX14397.1"/>
    </source>
</evidence>